<dbReference type="EMBL" id="JALGAR010000004">
    <property type="protein sequence ID" value="MCI4659146.1"/>
    <property type="molecule type" value="Genomic_DNA"/>
</dbReference>
<accession>A0AA41R0M0</accession>
<feature type="region of interest" description="Disordered" evidence="1">
    <location>
        <begin position="1"/>
        <end position="24"/>
    </location>
</feature>
<evidence type="ECO:0000256" key="1">
    <source>
        <dbReference type="SAM" id="MobiDB-lite"/>
    </source>
</evidence>
<proteinExistence type="predicted"/>
<evidence type="ECO:0000313" key="2">
    <source>
        <dbReference type="EMBL" id="MCI4659146.1"/>
    </source>
</evidence>
<name>A0AA41R0M0_9MICO</name>
<dbReference type="Proteomes" id="UP001165341">
    <property type="component" value="Unassembled WGS sequence"/>
</dbReference>
<organism evidence="2 3">
    <name type="scientific">Cryobacterium zhongshanensis</name>
    <dbReference type="NCBI Taxonomy" id="2928153"/>
    <lineage>
        <taxon>Bacteria</taxon>
        <taxon>Bacillati</taxon>
        <taxon>Actinomycetota</taxon>
        <taxon>Actinomycetes</taxon>
        <taxon>Micrococcales</taxon>
        <taxon>Microbacteriaceae</taxon>
        <taxon>Cryobacterium</taxon>
    </lineage>
</organism>
<keyword evidence="3" id="KW-1185">Reference proteome</keyword>
<dbReference type="RefSeq" id="WP_134534672.1">
    <property type="nucleotide sequence ID" value="NZ_JALGAR010000004.1"/>
</dbReference>
<dbReference type="AlphaFoldDB" id="A0AA41R0M0"/>
<evidence type="ECO:0000313" key="3">
    <source>
        <dbReference type="Proteomes" id="UP001165341"/>
    </source>
</evidence>
<reference evidence="2" key="1">
    <citation type="submission" date="2022-03" db="EMBL/GenBank/DDBJ databases">
        <title>Cryobacterium sp. nov. strain ZS14-85, isolated from Antarctic soil.</title>
        <authorList>
            <person name="Li J."/>
            <person name="Niu G."/>
        </authorList>
    </citation>
    <scope>NUCLEOTIDE SEQUENCE</scope>
    <source>
        <strain evidence="2">ZS14-85</strain>
    </source>
</reference>
<protein>
    <submittedName>
        <fullName evidence="2">Uncharacterized protein</fullName>
    </submittedName>
</protein>
<sequence length="124" mass="13077">MTQQHPTLRKAPRPECSQGHTCSGSAPGHALPLIQQRVSAATPSKWRDAIVTAVTHTGWVAITTLDDHATVWVWNHADLGSSASVGDPVALHGVYHVLAIGAERVNVLLAPAELSGFSGLADLF</sequence>
<gene>
    <name evidence="2" type="ORF">MQH31_15160</name>
</gene>
<comment type="caution">
    <text evidence="2">The sequence shown here is derived from an EMBL/GenBank/DDBJ whole genome shotgun (WGS) entry which is preliminary data.</text>
</comment>